<evidence type="ECO:0000256" key="11">
    <source>
        <dbReference type="SAM" id="Phobius"/>
    </source>
</evidence>
<evidence type="ECO:0000256" key="2">
    <source>
        <dbReference type="ARBA" id="ARBA00004141"/>
    </source>
</evidence>
<dbReference type="GO" id="GO:0016020">
    <property type="term" value="C:membrane"/>
    <property type="evidence" value="ECO:0007669"/>
    <property type="project" value="UniProtKB-SubCell"/>
</dbReference>
<evidence type="ECO:0000256" key="4">
    <source>
        <dbReference type="ARBA" id="ARBA00022670"/>
    </source>
</evidence>
<feature type="transmembrane region" description="Helical" evidence="11">
    <location>
        <begin position="236"/>
        <end position="264"/>
    </location>
</feature>
<feature type="transmembrane region" description="Helical" evidence="11">
    <location>
        <begin position="131"/>
        <end position="155"/>
    </location>
</feature>
<keyword evidence="5 11" id="KW-0812">Transmembrane</keyword>
<evidence type="ECO:0000256" key="7">
    <source>
        <dbReference type="ARBA" id="ARBA00022946"/>
    </source>
</evidence>
<dbReference type="PANTHER" id="PTHR31412">
    <property type="entry name" value="ZINC METALLOPROTEASE EGY1"/>
    <property type="match status" value="1"/>
</dbReference>
<dbReference type="AlphaFoldDB" id="W4L5C8"/>
<name>W4L5C8_ENTF1</name>
<comment type="similarity">
    <text evidence="3">Belongs to the peptidase M50B family.</text>
</comment>
<keyword evidence="8 11" id="KW-1133">Transmembrane helix</keyword>
<organism evidence="13 14">
    <name type="scientific">Entotheonella factor</name>
    <dbReference type="NCBI Taxonomy" id="1429438"/>
    <lineage>
        <taxon>Bacteria</taxon>
        <taxon>Pseudomonadati</taxon>
        <taxon>Nitrospinota/Tectimicrobiota group</taxon>
        <taxon>Candidatus Tectimicrobiota</taxon>
        <taxon>Candidatus Entotheonellia</taxon>
        <taxon>Candidatus Entotheonellales</taxon>
        <taxon>Candidatus Entotheonellaceae</taxon>
        <taxon>Candidatus Entotheonella</taxon>
    </lineage>
</organism>
<feature type="transmembrane region" description="Helical" evidence="11">
    <location>
        <begin position="284"/>
        <end position="305"/>
    </location>
</feature>
<proteinExistence type="inferred from homology"/>
<evidence type="ECO:0000256" key="1">
    <source>
        <dbReference type="ARBA" id="ARBA00001947"/>
    </source>
</evidence>
<evidence type="ECO:0000256" key="8">
    <source>
        <dbReference type="ARBA" id="ARBA00022989"/>
    </source>
</evidence>
<accession>W4L5C8</accession>
<evidence type="ECO:0000256" key="5">
    <source>
        <dbReference type="ARBA" id="ARBA00022692"/>
    </source>
</evidence>
<dbReference type="InterPro" id="IPR008915">
    <property type="entry name" value="Peptidase_M50"/>
</dbReference>
<keyword evidence="4" id="KW-0645">Protease</keyword>
<keyword evidence="14" id="KW-1185">Reference proteome</keyword>
<dbReference type="CDD" id="cd06160">
    <property type="entry name" value="S2P-M50_like_2"/>
    <property type="match status" value="1"/>
</dbReference>
<dbReference type="HOGENOM" id="CLU_028221_0_0_7"/>
<evidence type="ECO:0000256" key="3">
    <source>
        <dbReference type="ARBA" id="ARBA00007931"/>
    </source>
</evidence>
<feature type="region of interest" description="Disordered" evidence="10">
    <location>
        <begin position="1"/>
        <end position="28"/>
    </location>
</feature>
<dbReference type="Proteomes" id="UP000019141">
    <property type="component" value="Unassembled WGS sequence"/>
</dbReference>
<evidence type="ECO:0000256" key="10">
    <source>
        <dbReference type="SAM" id="MobiDB-lite"/>
    </source>
</evidence>
<dbReference type="GO" id="GO:0006508">
    <property type="term" value="P:proteolysis"/>
    <property type="evidence" value="ECO:0007669"/>
    <property type="project" value="UniProtKB-KW"/>
</dbReference>
<comment type="cofactor">
    <cofactor evidence="1">
        <name>Zn(2+)</name>
        <dbReference type="ChEBI" id="CHEBI:29105"/>
    </cofactor>
</comment>
<keyword evidence="9 11" id="KW-0472">Membrane</keyword>
<keyword evidence="7" id="KW-0809">Transit peptide</keyword>
<reference evidence="13 14" key="1">
    <citation type="journal article" date="2014" name="Nature">
        <title>An environmental bacterial taxon with a large and distinct metabolic repertoire.</title>
        <authorList>
            <person name="Wilson M.C."/>
            <person name="Mori T."/>
            <person name="Ruckert C."/>
            <person name="Uria A.R."/>
            <person name="Helf M.J."/>
            <person name="Takada K."/>
            <person name="Gernert C."/>
            <person name="Steffens U.A."/>
            <person name="Heycke N."/>
            <person name="Schmitt S."/>
            <person name="Rinke C."/>
            <person name="Helfrich E.J."/>
            <person name="Brachmann A.O."/>
            <person name="Gurgui C."/>
            <person name="Wakimoto T."/>
            <person name="Kracht M."/>
            <person name="Crusemann M."/>
            <person name="Hentschel U."/>
            <person name="Abe I."/>
            <person name="Matsunaga S."/>
            <person name="Kalinowski J."/>
            <person name="Takeyama H."/>
            <person name="Piel J."/>
        </authorList>
    </citation>
    <scope>NUCLEOTIDE SEQUENCE [LARGE SCALE GENOMIC DNA]</scope>
    <source>
        <strain evidence="14">TSY1</strain>
    </source>
</reference>
<sequence>MPPTDFPSMEPHRNGWHPHLAPPPNPPRQRPNYHTHIMLFIMTMATTVVAGMVWEGLHPIEQIREFHRGLPYAITLLTILFFHEMGHYLTARYYGMDVSLPYFLPAPPPLLIGTFGAFIRMRSPARNRRALLYVGAAGPIAGFCVALPAMIYAYTTASVVPVTPSPGSFSLAEPLLLQFIGRAILGPIQEGYAIHLNSVGLAAWFGIFVTVLNLLPMGQLDGGHIIYAIVGPYARYVSWAVVCLLMVLGFFFLGWFLWAVLGWLTSRRPQVVLDPYTPLDRRSFMIAGIALAIFVLCFMPIPISIGEFAGS</sequence>
<protein>
    <recommendedName>
        <fullName evidence="12">Peptidase M50 domain-containing protein</fullName>
    </recommendedName>
</protein>
<feature type="transmembrane region" description="Helical" evidence="11">
    <location>
        <begin position="37"/>
        <end position="57"/>
    </location>
</feature>
<dbReference type="PANTHER" id="PTHR31412:SF0">
    <property type="entry name" value="ZINC METALLOPROTEASE EGY1, CHLOROPLASTIC-RELATED"/>
    <property type="match status" value="1"/>
</dbReference>
<comment type="caution">
    <text evidence="13">The sequence shown here is derived from an EMBL/GenBank/DDBJ whole genome shotgun (WGS) entry which is preliminary data.</text>
</comment>
<evidence type="ECO:0000256" key="9">
    <source>
        <dbReference type="ARBA" id="ARBA00023136"/>
    </source>
</evidence>
<gene>
    <name evidence="13" type="ORF">ETSY1_40000</name>
</gene>
<dbReference type="GO" id="GO:0008233">
    <property type="term" value="F:peptidase activity"/>
    <property type="evidence" value="ECO:0007669"/>
    <property type="project" value="UniProtKB-KW"/>
</dbReference>
<feature type="transmembrane region" description="Helical" evidence="11">
    <location>
        <begin position="69"/>
        <end position="90"/>
    </location>
</feature>
<dbReference type="Pfam" id="PF02163">
    <property type="entry name" value="Peptidase_M50"/>
    <property type="match status" value="1"/>
</dbReference>
<dbReference type="PATRIC" id="fig|1429438.4.peg.7494"/>
<feature type="transmembrane region" description="Helical" evidence="11">
    <location>
        <begin position="192"/>
        <end position="216"/>
    </location>
</feature>
<keyword evidence="6" id="KW-0378">Hydrolase</keyword>
<dbReference type="EMBL" id="AZHW01001271">
    <property type="protein sequence ID" value="ETW93257.1"/>
    <property type="molecule type" value="Genomic_DNA"/>
</dbReference>
<evidence type="ECO:0000259" key="12">
    <source>
        <dbReference type="Pfam" id="PF02163"/>
    </source>
</evidence>
<dbReference type="InterPro" id="IPR044838">
    <property type="entry name" value="EGY1-like"/>
</dbReference>
<feature type="transmembrane region" description="Helical" evidence="11">
    <location>
        <begin position="102"/>
        <end position="119"/>
    </location>
</feature>
<comment type="subcellular location">
    <subcellularLocation>
        <location evidence="2">Membrane</location>
        <topology evidence="2">Multi-pass membrane protein</topology>
    </subcellularLocation>
</comment>
<evidence type="ECO:0000256" key="6">
    <source>
        <dbReference type="ARBA" id="ARBA00022801"/>
    </source>
</evidence>
<evidence type="ECO:0000313" key="13">
    <source>
        <dbReference type="EMBL" id="ETW93257.1"/>
    </source>
</evidence>
<evidence type="ECO:0000313" key="14">
    <source>
        <dbReference type="Proteomes" id="UP000019141"/>
    </source>
</evidence>
<feature type="domain" description="Peptidase M50" evidence="12">
    <location>
        <begin position="72"/>
        <end position="234"/>
    </location>
</feature>